<proteinExistence type="predicted"/>
<feature type="domain" description="Gylcosyl hydrolase 115 C-terminal" evidence="1">
    <location>
        <begin position="104"/>
        <end position="215"/>
    </location>
</feature>
<organism evidence="2 3">
    <name type="scientific">Neolewinella agarilytica</name>
    <dbReference type="NCBI Taxonomy" id="478744"/>
    <lineage>
        <taxon>Bacteria</taxon>
        <taxon>Pseudomonadati</taxon>
        <taxon>Bacteroidota</taxon>
        <taxon>Saprospiria</taxon>
        <taxon>Saprospirales</taxon>
        <taxon>Lewinellaceae</taxon>
        <taxon>Neolewinella</taxon>
    </lineage>
</organism>
<sequence>MSGKPIILSVMRFFTLLPLLCLFACSPRLAVETNGYLMVEAESFNKQTADDVRRWVLIDADAANDAFTDPDESHHATASGGAYLEALPDTRVTHDDELVKGENFSNVAGKMAVLEYPVTISTPGRYYVWVRAYSSGTEDNGVHVGLNGTWPESGQRMQWCEGKNQWTWASKQRTKEIHCGVEKLIYLDIPSAGKHTITFSLREDGFEFDAFVLSKEYQVPGE</sequence>
<dbReference type="InParanoid" id="A0A1H9MDC8"/>
<dbReference type="Pfam" id="PF17829">
    <property type="entry name" value="GH115_C"/>
    <property type="match status" value="1"/>
</dbReference>
<dbReference type="EMBL" id="FOFB01000028">
    <property type="protein sequence ID" value="SER21642.1"/>
    <property type="molecule type" value="Genomic_DNA"/>
</dbReference>
<evidence type="ECO:0000313" key="3">
    <source>
        <dbReference type="Proteomes" id="UP000199021"/>
    </source>
</evidence>
<dbReference type="AlphaFoldDB" id="A0A1H9MDC8"/>
<dbReference type="CDD" id="cd02795">
    <property type="entry name" value="CBM6-CBM35-CBM36_like"/>
    <property type="match status" value="1"/>
</dbReference>
<dbReference type="Gene3D" id="2.60.120.1620">
    <property type="match status" value="1"/>
</dbReference>
<dbReference type="InterPro" id="IPR041437">
    <property type="entry name" value="GH115_C"/>
</dbReference>
<name>A0A1H9MDC8_9BACT</name>
<reference evidence="3" key="1">
    <citation type="submission" date="2016-10" db="EMBL/GenBank/DDBJ databases">
        <authorList>
            <person name="Varghese N."/>
            <person name="Submissions S."/>
        </authorList>
    </citation>
    <scope>NUCLEOTIDE SEQUENCE [LARGE SCALE GENOMIC DNA]</scope>
    <source>
        <strain evidence="3">DSM 24740</strain>
    </source>
</reference>
<dbReference type="Proteomes" id="UP000199021">
    <property type="component" value="Unassembled WGS sequence"/>
</dbReference>
<accession>A0A1H9MDC8</accession>
<evidence type="ECO:0000259" key="1">
    <source>
        <dbReference type="Pfam" id="PF17829"/>
    </source>
</evidence>
<keyword evidence="3" id="KW-1185">Reference proteome</keyword>
<protein>
    <recommendedName>
        <fullName evidence="1">Gylcosyl hydrolase 115 C-terminal domain-containing protein</fullName>
    </recommendedName>
</protein>
<gene>
    <name evidence="2" type="ORF">SAMN05444359_12861</name>
</gene>
<evidence type="ECO:0000313" key="2">
    <source>
        <dbReference type="EMBL" id="SER21642.1"/>
    </source>
</evidence>
<dbReference type="STRING" id="478744.SAMN05444359_12861"/>